<feature type="region of interest" description="Disordered" evidence="1">
    <location>
        <begin position="1"/>
        <end position="51"/>
    </location>
</feature>
<gene>
    <name evidence="2" type="ORF">BCR43DRAFT_497626</name>
</gene>
<dbReference type="Proteomes" id="UP000242180">
    <property type="component" value="Unassembled WGS sequence"/>
</dbReference>
<organism evidence="2 3">
    <name type="scientific">Syncephalastrum racemosum</name>
    <name type="common">Filamentous fungus</name>
    <dbReference type="NCBI Taxonomy" id="13706"/>
    <lineage>
        <taxon>Eukaryota</taxon>
        <taxon>Fungi</taxon>
        <taxon>Fungi incertae sedis</taxon>
        <taxon>Mucoromycota</taxon>
        <taxon>Mucoromycotina</taxon>
        <taxon>Mucoromycetes</taxon>
        <taxon>Mucorales</taxon>
        <taxon>Syncephalastraceae</taxon>
        <taxon>Syncephalastrum</taxon>
    </lineage>
</organism>
<dbReference type="AlphaFoldDB" id="A0A1X2H2I0"/>
<sequence length="243" mass="26831">MDNVHLPSSKDLSPRVARCGQTNRQSTTRRETFASALMTGLPGERDDYRERDDRGCYTSQYAHHLPMPLDELIPIQHRYAMYGSSTVSGSDSSLAGTSISDREEEESQDNTASHPVTIRRKVYTSAASSIHDTAEDGSSIHNSKKSSHIHGHRSATSCPTAQSSYGYDDSAMFTASTVDPMSFRHFSVGSLPTKKPVPWPRRMALQHQQRSVALSPLEETIASPYAAGFPGKDDEDMIFSMED</sequence>
<dbReference type="EMBL" id="MCGN01000010">
    <property type="protein sequence ID" value="ORY92002.1"/>
    <property type="molecule type" value="Genomic_DNA"/>
</dbReference>
<dbReference type="InParanoid" id="A0A1X2H2I0"/>
<feature type="compositionally biased region" description="Basic residues" evidence="1">
    <location>
        <begin position="142"/>
        <end position="153"/>
    </location>
</feature>
<evidence type="ECO:0000313" key="2">
    <source>
        <dbReference type="EMBL" id="ORY92002.1"/>
    </source>
</evidence>
<comment type="caution">
    <text evidence="2">The sequence shown here is derived from an EMBL/GenBank/DDBJ whole genome shotgun (WGS) entry which is preliminary data.</text>
</comment>
<accession>A0A1X2H2I0</accession>
<reference evidence="2 3" key="1">
    <citation type="submission" date="2016-07" db="EMBL/GenBank/DDBJ databases">
        <title>Pervasive Adenine N6-methylation of Active Genes in Fungi.</title>
        <authorList>
            <consortium name="DOE Joint Genome Institute"/>
            <person name="Mondo S.J."/>
            <person name="Dannebaum R.O."/>
            <person name="Kuo R.C."/>
            <person name="Labutti K."/>
            <person name="Haridas S."/>
            <person name="Kuo A."/>
            <person name="Salamov A."/>
            <person name="Ahrendt S.R."/>
            <person name="Lipzen A."/>
            <person name="Sullivan W."/>
            <person name="Andreopoulos W.B."/>
            <person name="Clum A."/>
            <person name="Lindquist E."/>
            <person name="Daum C."/>
            <person name="Ramamoorthy G.K."/>
            <person name="Gryganskyi A."/>
            <person name="Culley D."/>
            <person name="Magnuson J.K."/>
            <person name="James T.Y."/>
            <person name="O'Malley M.A."/>
            <person name="Stajich J.E."/>
            <person name="Spatafora J.W."/>
            <person name="Visel A."/>
            <person name="Grigoriev I.V."/>
        </authorList>
    </citation>
    <scope>NUCLEOTIDE SEQUENCE [LARGE SCALE GENOMIC DNA]</scope>
    <source>
        <strain evidence="2 3">NRRL 2496</strain>
    </source>
</reference>
<feature type="region of interest" description="Disordered" evidence="1">
    <location>
        <begin position="129"/>
        <end position="160"/>
    </location>
</feature>
<feature type="region of interest" description="Disordered" evidence="1">
    <location>
        <begin position="85"/>
        <end position="116"/>
    </location>
</feature>
<name>A0A1X2H2I0_SYNRA</name>
<proteinExistence type="predicted"/>
<protein>
    <submittedName>
        <fullName evidence="2">Uncharacterized protein</fullName>
    </submittedName>
</protein>
<evidence type="ECO:0000313" key="3">
    <source>
        <dbReference type="Proteomes" id="UP000242180"/>
    </source>
</evidence>
<keyword evidence="3" id="KW-1185">Reference proteome</keyword>
<evidence type="ECO:0000256" key="1">
    <source>
        <dbReference type="SAM" id="MobiDB-lite"/>
    </source>
</evidence>